<evidence type="ECO:0000259" key="6">
    <source>
        <dbReference type="PROSITE" id="PS50278"/>
    </source>
</evidence>
<dbReference type="GO" id="GO:0005615">
    <property type="term" value="C:extracellular space"/>
    <property type="evidence" value="ECO:0007669"/>
    <property type="project" value="TreeGrafter"/>
</dbReference>
<dbReference type="SUPFAM" id="SSF57501">
    <property type="entry name" value="Cystine-knot cytokines"/>
    <property type="match status" value="1"/>
</dbReference>
<feature type="domain" description="Platelet-derived growth factor (PDGF) family profile" evidence="6">
    <location>
        <begin position="128"/>
        <end position="224"/>
    </location>
</feature>
<dbReference type="GO" id="GO:0005172">
    <property type="term" value="F:vascular endothelial growth factor receptor binding"/>
    <property type="evidence" value="ECO:0007669"/>
    <property type="project" value="TreeGrafter"/>
</dbReference>
<dbReference type="Proteomes" id="UP000265120">
    <property type="component" value="Chromosome 7"/>
</dbReference>
<keyword evidence="8" id="KW-1185">Reference proteome</keyword>
<dbReference type="GO" id="GO:0008083">
    <property type="term" value="F:growth factor activity"/>
    <property type="evidence" value="ECO:0007669"/>
    <property type="project" value="UniProtKB-KW"/>
</dbReference>
<dbReference type="GO" id="GO:0038084">
    <property type="term" value="P:vascular endothelial growth factor signaling pathway"/>
    <property type="evidence" value="ECO:0007669"/>
    <property type="project" value="TreeGrafter"/>
</dbReference>
<dbReference type="GO" id="GO:0050930">
    <property type="term" value="P:induction of positive chemotaxis"/>
    <property type="evidence" value="ECO:0007669"/>
    <property type="project" value="TreeGrafter"/>
</dbReference>
<protein>
    <submittedName>
        <fullName evidence="7">Vascular endothelial growth factor A-like</fullName>
    </submittedName>
</protein>
<dbReference type="Ensembl" id="ENSCSET00000003204.1">
    <property type="protein sequence ID" value="ENSCSEP00000003159.1"/>
    <property type="gene ID" value="ENSCSEG00000002073.1"/>
</dbReference>
<dbReference type="PANTHER" id="PTHR12025">
    <property type="entry name" value="VASCULAR ENDOTHELIAL GROWTH FACTOR"/>
    <property type="match status" value="1"/>
</dbReference>
<dbReference type="InterPro" id="IPR050507">
    <property type="entry name" value="PDGF/VEGF_growth_factor"/>
</dbReference>
<dbReference type="STRING" id="244447.ENSCSEP00000003159"/>
<feature type="chain" id="PRO_5044596924" evidence="5">
    <location>
        <begin position="20"/>
        <end position="251"/>
    </location>
</feature>
<reference evidence="7 8" key="1">
    <citation type="journal article" date="2014" name="Nat. Genet.">
        <title>Whole-genome sequence of a flatfish provides insights into ZW sex chromosome evolution and adaptation to a benthic lifestyle.</title>
        <authorList>
            <person name="Chen S."/>
            <person name="Zhang G."/>
            <person name="Shao C."/>
            <person name="Huang Q."/>
            <person name="Liu G."/>
            <person name="Zhang P."/>
            <person name="Song W."/>
            <person name="An N."/>
            <person name="Chalopin D."/>
            <person name="Volff J.N."/>
            <person name="Hong Y."/>
            <person name="Li Q."/>
            <person name="Sha Z."/>
            <person name="Zhou H."/>
            <person name="Xie M."/>
            <person name="Yu Q."/>
            <person name="Liu Y."/>
            <person name="Xiang H."/>
            <person name="Wang N."/>
            <person name="Wu K."/>
            <person name="Yang C."/>
            <person name="Zhou Q."/>
            <person name="Liao X."/>
            <person name="Yang L."/>
            <person name="Hu Q."/>
            <person name="Zhang J."/>
            <person name="Meng L."/>
            <person name="Jin L."/>
            <person name="Tian Y."/>
            <person name="Lian J."/>
            <person name="Yang J."/>
            <person name="Miao G."/>
            <person name="Liu S."/>
            <person name="Liang Z."/>
            <person name="Yan F."/>
            <person name="Li Y."/>
            <person name="Sun B."/>
            <person name="Zhang H."/>
            <person name="Zhang J."/>
            <person name="Zhu Y."/>
            <person name="Du M."/>
            <person name="Zhao Y."/>
            <person name="Schartl M."/>
            <person name="Tang Q."/>
            <person name="Wang J."/>
        </authorList>
    </citation>
    <scope>NUCLEOTIDE SEQUENCE</scope>
</reference>
<dbReference type="CDD" id="cd00135">
    <property type="entry name" value="PDGF"/>
    <property type="match status" value="1"/>
</dbReference>
<dbReference type="PANTHER" id="PTHR12025:SF12">
    <property type="entry name" value="VASCULAR ENDOTHELIAL GROWTH FACTOR B"/>
    <property type="match status" value="1"/>
</dbReference>
<dbReference type="InterPro" id="IPR000072">
    <property type="entry name" value="PDGF/VEGF_dom"/>
</dbReference>
<dbReference type="GO" id="GO:0016020">
    <property type="term" value="C:membrane"/>
    <property type="evidence" value="ECO:0007669"/>
    <property type="project" value="InterPro"/>
</dbReference>
<dbReference type="GO" id="GO:0001938">
    <property type="term" value="P:positive regulation of endothelial cell proliferation"/>
    <property type="evidence" value="ECO:0007669"/>
    <property type="project" value="TreeGrafter"/>
</dbReference>
<evidence type="ECO:0000256" key="1">
    <source>
        <dbReference type="ARBA" id="ARBA00023030"/>
    </source>
</evidence>
<dbReference type="Gene3D" id="2.10.90.10">
    <property type="entry name" value="Cystine-knot cytokines"/>
    <property type="match status" value="1"/>
</dbReference>
<comment type="similarity">
    <text evidence="3">Belongs to the PDGF/VEGF growth factor family.</text>
</comment>
<evidence type="ECO:0000313" key="7">
    <source>
        <dbReference type="Ensembl" id="ENSCSEP00000003159.1"/>
    </source>
</evidence>
<keyword evidence="2" id="KW-1015">Disulfide bond</keyword>
<dbReference type="GO" id="GO:0001666">
    <property type="term" value="P:response to hypoxia"/>
    <property type="evidence" value="ECO:0007669"/>
    <property type="project" value="TreeGrafter"/>
</dbReference>
<keyword evidence="5" id="KW-0732">Signal</keyword>
<dbReference type="AlphaFoldDB" id="A0A3P8UMR5"/>
<keyword evidence="1 3" id="KW-0339">Growth factor</keyword>
<dbReference type="Ensembl" id="ENSCSET00000003210.1">
    <property type="protein sequence ID" value="ENSCSEP00000003165.1"/>
    <property type="gene ID" value="ENSCSEG00000002073.1"/>
</dbReference>
<proteinExistence type="inferred from homology"/>
<dbReference type="GO" id="GO:0048010">
    <property type="term" value="P:vascular endothelial growth factor receptor signaling pathway"/>
    <property type="evidence" value="ECO:0007669"/>
    <property type="project" value="TreeGrafter"/>
</dbReference>
<reference evidence="7" key="2">
    <citation type="submission" date="2025-05" db="UniProtKB">
        <authorList>
            <consortium name="Ensembl"/>
        </authorList>
    </citation>
    <scope>IDENTIFICATION</scope>
</reference>
<dbReference type="GO" id="GO:0060754">
    <property type="term" value="P:positive regulation of mast cell chemotaxis"/>
    <property type="evidence" value="ECO:0007669"/>
    <property type="project" value="TreeGrafter"/>
</dbReference>
<evidence type="ECO:0000256" key="2">
    <source>
        <dbReference type="ARBA" id="ARBA00023157"/>
    </source>
</evidence>
<dbReference type="Pfam" id="PF00341">
    <property type="entry name" value="PDGF"/>
    <property type="match status" value="1"/>
</dbReference>
<evidence type="ECO:0000256" key="4">
    <source>
        <dbReference type="SAM" id="MobiDB-lite"/>
    </source>
</evidence>
<organism evidence="7 8">
    <name type="scientific">Cynoglossus semilaevis</name>
    <name type="common">Tongue sole</name>
    <dbReference type="NCBI Taxonomy" id="244447"/>
    <lineage>
        <taxon>Eukaryota</taxon>
        <taxon>Metazoa</taxon>
        <taxon>Chordata</taxon>
        <taxon>Craniata</taxon>
        <taxon>Vertebrata</taxon>
        <taxon>Euteleostomi</taxon>
        <taxon>Actinopterygii</taxon>
        <taxon>Neopterygii</taxon>
        <taxon>Teleostei</taxon>
        <taxon>Neoteleostei</taxon>
        <taxon>Acanthomorphata</taxon>
        <taxon>Carangaria</taxon>
        <taxon>Pleuronectiformes</taxon>
        <taxon>Pleuronectoidei</taxon>
        <taxon>Cynoglossidae</taxon>
        <taxon>Cynoglossinae</taxon>
        <taxon>Cynoglossus</taxon>
    </lineage>
</organism>
<feature type="signal peptide" evidence="5">
    <location>
        <begin position="1"/>
        <end position="19"/>
    </location>
</feature>
<feature type="region of interest" description="Disordered" evidence="4">
    <location>
        <begin position="228"/>
        <end position="251"/>
    </location>
</feature>
<sequence length="251" mass="28939">MALGCYCLCLSLVFPVILNWPLLDVTQYPPPHWLTLFYTDHALTVWPFCDMWMFNIKSFIQPSNNDILSYDIELSSQMDKWNTVFSPLPIHVKMKMESFSVLLHLLLILLLQLTSAQNSSTPDEGGDKVLEFYEVWTKSMCRPVEQFVDIEQELPGLAGHFFLPACVLLWRCSGCCGDEGLECSPLKERNVTLQVKRIVPLISSQLTELTFVEHESCECRIRPTQKSERNTESVMKKPWTKKHKTTNNCSR</sequence>
<dbReference type="GO" id="GO:0002040">
    <property type="term" value="P:sprouting angiogenesis"/>
    <property type="evidence" value="ECO:0007669"/>
    <property type="project" value="TreeGrafter"/>
</dbReference>
<name>A0A3P8UMR5_CYNSE</name>
<dbReference type="PROSITE" id="PS50278">
    <property type="entry name" value="PDGF_2"/>
    <property type="match status" value="1"/>
</dbReference>
<accession>A0A3P8UMR5</accession>
<dbReference type="SMART" id="SM00141">
    <property type="entry name" value="PDGF"/>
    <property type="match status" value="1"/>
</dbReference>
<evidence type="ECO:0000256" key="5">
    <source>
        <dbReference type="SAM" id="SignalP"/>
    </source>
</evidence>
<dbReference type="GO" id="GO:0042056">
    <property type="term" value="F:chemoattractant activity"/>
    <property type="evidence" value="ECO:0007669"/>
    <property type="project" value="TreeGrafter"/>
</dbReference>
<evidence type="ECO:0000313" key="8">
    <source>
        <dbReference type="Proteomes" id="UP000265120"/>
    </source>
</evidence>
<dbReference type="GeneTree" id="ENSGT00940000157284"/>
<dbReference type="GO" id="GO:0045766">
    <property type="term" value="P:positive regulation of angiogenesis"/>
    <property type="evidence" value="ECO:0007669"/>
    <property type="project" value="TreeGrafter"/>
</dbReference>
<dbReference type="InterPro" id="IPR029034">
    <property type="entry name" value="Cystine-knot_cytokine"/>
</dbReference>
<evidence type="ECO:0000256" key="3">
    <source>
        <dbReference type="RuleBase" id="RU003818"/>
    </source>
</evidence>